<dbReference type="AlphaFoldDB" id="A0A975FVD7"/>
<name>A0A975FVD7_9CAUL</name>
<keyword evidence="4" id="KW-1185">Reference proteome</keyword>
<dbReference type="KEGG" id="caul:KCG34_13360"/>
<gene>
    <name evidence="3" type="ORF">KCG34_13360</name>
</gene>
<dbReference type="InterPro" id="IPR051948">
    <property type="entry name" value="Hsp70_co-chaperone_J-domain"/>
</dbReference>
<keyword evidence="1" id="KW-0143">Chaperone</keyword>
<evidence type="ECO:0000259" key="2">
    <source>
        <dbReference type="PROSITE" id="PS50076"/>
    </source>
</evidence>
<dbReference type="PROSITE" id="PS50076">
    <property type="entry name" value="DNAJ_2"/>
    <property type="match status" value="1"/>
</dbReference>
<evidence type="ECO:0000256" key="1">
    <source>
        <dbReference type="ARBA" id="ARBA00023186"/>
    </source>
</evidence>
<dbReference type="PANTHER" id="PTHR44360:SF1">
    <property type="entry name" value="DNAJ HOMOLOG SUBFAMILY B MEMBER 9"/>
    <property type="match status" value="1"/>
</dbReference>
<dbReference type="InterPro" id="IPR001623">
    <property type="entry name" value="DnaJ_domain"/>
</dbReference>
<dbReference type="SMART" id="SM00271">
    <property type="entry name" value="DnaJ"/>
    <property type="match status" value="1"/>
</dbReference>
<proteinExistence type="predicted"/>
<organism evidence="3 4">
    <name type="scientific">Phenylobacterium montanum</name>
    <dbReference type="NCBI Taxonomy" id="2823693"/>
    <lineage>
        <taxon>Bacteria</taxon>
        <taxon>Pseudomonadati</taxon>
        <taxon>Pseudomonadota</taxon>
        <taxon>Alphaproteobacteria</taxon>
        <taxon>Caulobacterales</taxon>
        <taxon>Caulobacteraceae</taxon>
        <taxon>Phenylobacterium</taxon>
    </lineage>
</organism>
<dbReference type="InterPro" id="IPR036869">
    <property type="entry name" value="J_dom_sf"/>
</dbReference>
<dbReference type="PANTHER" id="PTHR44360">
    <property type="entry name" value="DNAJ HOMOLOG SUBFAMILY B MEMBER 9"/>
    <property type="match status" value="1"/>
</dbReference>
<protein>
    <submittedName>
        <fullName evidence="3">DnaJ domain-containing protein</fullName>
    </submittedName>
</protein>
<accession>A0A975FVD7</accession>
<dbReference type="Gene3D" id="1.10.287.110">
    <property type="entry name" value="DnaJ domain"/>
    <property type="match status" value="1"/>
</dbReference>
<evidence type="ECO:0000313" key="3">
    <source>
        <dbReference type="EMBL" id="QUD86090.1"/>
    </source>
</evidence>
<dbReference type="GO" id="GO:0051787">
    <property type="term" value="F:misfolded protein binding"/>
    <property type="evidence" value="ECO:0007669"/>
    <property type="project" value="TreeGrafter"/>
</dbReference>
<dbReference type="CDD" id="cd06257">
    <property type="entry name" value="DnaJ"/>
    <property type="match status" value="1"/>
</dbReference>
<dbReference type="EMBL" id="CP073078">
    <property type="protein sequence ID" value="QUD86090.1"/>
    <property type="molecule type" value="Genomic_DNA"/>
</dbReference>
<dbReference type="GO" id="GO:0036503">
    <property type="term" value="P:ERAD pathway"/>
    <property type="evidence" value="ECO:0007669"/>
    <property type="project" value="TreeGrafter"/>
</dbReference>
<feature type="domain" description="J" evidence="2">
    <location>
        <begin position="1"/>
        <end position="59"/>
    </location>
</feature>
<dbReference type="Pfam" id="PF00226">
    <property type="entry name" value="DnaJ"/>
    <property type="match status" value="1"/>
</dbReference>
<dbReference type="GO" id="GO:0051087">
    <property type="term" value="F:protein-folding chaperone binding"/>
    <property type="evidence" value="ECO:0007669"/>
    <property type="project" value="TreeGrafter"/>
</dbReference>
<evidence type="ECO:0000313" key="4">
    <source>
        <dbReference type="Proteomes" id="UP000676409"/>
    </source>
</evidence>
<reference evidence="3" key="1">
    <citation type="submission" date="2021-04" db="EMBL/GenBank/DDBJ databases">
        <title>The complete genome sequence of Caulobacter sp. S6.</title>
        <authorList>
            <person name="Tang Y."/>
            <person name="Ouyang W."/>
            <person name="Liu Q."/>
            <person name="Huang B."/>
            <person name="Guo Z."/>
            <person name="Lei P."/>
        </authorList>
    </citation>
    <scope>NUCLEOTIDE SEQUENCE</scope>
    <source>
        <strain evidence="3">S6</strain>
    </source>
</reference>
<dbReference type="SUPFAM" id="SSF46565">
    <property type="entry name" value="Chaperone J-domain"/>
    <property type="match status" value="1"/>
</dbReference>
<dbReference type="Proteomes" id="UP000676409">
    <property type="component" value="Chromosome"/>
</dbReference>
<sequence>MEISPNANSETVERMFRYLARRYHPDNQATADRDRFDLILEAHKTLRDPERRVQYDLEYRNHSNFRFELAEEASSGDGVVRDIDIQAQLLSLFYAKRRKDSKDPGMGDGELGQILGCPIEHLEFNLWYMKEKGWISRTENGTFAITAAGVDRAASESQTKAEKKLLTDQS</sequence>